<organism evidence="2">
    <name type="scientific">Timema tahoe</name>
    <dbReference type="NCBI Taxonomy" id="61484"/>
    <lineage>
        <taxon>Eukaryota</taxon>
        <taxon>Metazoa</taxon>
        <taxon>Ecdysozoa</taxon>
        <taxon>Arthropoda</taxon>
        <taxon>Hexapoda</taxon>
        <taxon>Insecta</taxon>
        <taxon>Pterygota</taxon>
        <taxon>Neoptera</taxon>
        <taxon>Polyneoptera</taxon>
        <taxon>Phasmatodea</taxon>
        <taxon>Timematodea</taxon>
        <taxon>Timematoidea</taxon>
        <taxon>Timematidae</taxon>
        <taxon>Timema</taxon>
    </lineage>
</organism>
<dbReference type="SUPFAM" id="SSF75304">
    <property type="entry name" value="Amidase signature (AS) enzymes"/>
    <property type="match status" value="1"/>
</dbReference>
<dbReference type="GO" id="GO:0012505">
    <property type="term" value="C:endomembrane system"/>
    <property type="evidence" value="ECO:0007669"/>
    <property type="project" value="TreeGrafter"/>
</dbReference>
<proteinExistence type="predicted"/>
<accession>A0A7R9FJQ3</accession>
<dbReference type="Pfam" id="PF01425">
    <property type="entry name" value="Amidase"/>
    <property type="match status" value="1"/>
</dbReference>
<dbReference type="InterPro" id="IPR052739">
    <property type="entry name" value="FAAH2"/>
</dbReference>
<gene>
    <name evidence="2" type="ORF">TTEB3V08_LOCUS2935</name>
</gene>
<sequence length="110" mass="11790">MVTSEEVVQAYIARAREVNPLLNAVVEERYEAALAEARSVDHVVQTGVRGAALLAEQLPLLGVPFTVKESIGLQVHPTEIRTSISPSSAVWLNTTGALANYATEAGWDTC</sequence>
<dbReference type="PANTHER" id="PTHR43372:SF3">
    <property type="entry name" value="AT07710P-RELATED"/>
    <property type="match status" value="1"/>
</dbReference>
<reference evidence="2" key="1">
    <citation type="submission" date="2020-11" db="EMBL/GenBank/DDBJ databases">
        <authorList>
            <person name="Tran Van P."/>
        </authorList>
    </citation>
    <scope>NUCLEOTIDE SEQUENCE</scope>
</reference>
<dbReference type="InterPro" id="IPR023631">
    <property type="entry name" value="Amidase_dom"/>
</dbReference>
<name>A0A7R9FJQ3_9NEOP</name>
<dbReference type="EMBL" id="OE000731">
    <property type="protein sequence ID" value="CAD7454842.1"/>
    <property type="molecule type" value="Genomic_DNA"/>
</dbReference>
<evidence type="ECO:0000313" key="2">
    <source>
        <dbReference type="EMBL" id="CAD7454842.1"/>
    </source>
</evidence>
<dbReference type="InterPro" id="IPR036928">
    <property type="entry name" value="AS_sf"/>
</dbReference>
<evidence type="ECO:0000259" key="1">
    <source>
        <dbReference type="Pfam" id="PF01425"/>
    </source>
</evidence>
<feature type="domain" description="Amidase" evidence="1">
    <location>
        <begin position="6"/>
        <end position="78"/>
    </location>
</feature>
<protein>
    <recommendedName>
        <fullName evidence="1">Amidase domain-containing protein</fullName>
    </recommendedName>
</protein>
<dbReference type="AlphaFoldDB" id="A0A7R9FJQ3"/>
<dbReference type="PANTHER" id="PTHR43372">
    <property type="entry name" value="FATTY-ACID AMIDE HYDROLASE"/>
    <property type="match status" value="1"/>
</dbReference>
<dbReference type="Gene3D" id="3.90.1300.10">
    <property type="entry name" value="Amidase signature (AS) domain"/>
    <property type="match status" value="1"/>
</dbReference>